<keyword evidence="2" id="KW-1185">Reference proteome</keyword>
<comment type="caution">
    <text evidence="1">The sequence shown here is derived from an EMBL/GenBank/DDBJ whole genome shotgun (WGS) entry which is preliminary data.</text>
</comment>
<protein>
    <submittedName>
        <fullName evidence="1">Uncharacterized protein</fullName>
    </submittedName>
</protein>
<accession>A0A177AS68</accession>
<proteinExistence type="predicted"/>
<gene>
    <name evidence="1" type="ORF">A3Q56_07271</name>
</gene>
<sequence>MKFVSACIKFTWSLNDTISFGVSHVTGINELTFVNESIALYDLIEGYTNQIDKNIDIFVRYFTKMLVNHVSNSLFGKMKIFLDNSESFLYENFLLQIEGVQQKMQSYSQDSSTFYNAEYFLIANKNISEKIKKDCDGTILQSFRMFTKLCIDKNGICLSEYDSCQNVVLNLKNH</sequence>
<organism evidence="1 2">
    <name type="scientific">Intoshia linei</name>
    <dbReference type="NCBI Taxonomy" id="1819745"/>
    <lineage>
        <taxon>Eukaryota</taxon>
        <taxon>Metazoa</taxon>
        <taxon>Spiralia</taxon>
        <taxon>Lophotrochozoa</taxon>
        <taxon>Mesozoa</taxon>
        <taxon>Orthonectida</taxon>
        <taxon>Rhopaluridae</taxon>
        <taxon>Intoshia</taxon>
    </lineage>
</organism>
<dbReference type="AlphaFoldDB" id="A0A177AS68"/>
<evidence type="ECO:0000313" key="1">
    <source>
        <dbReference type="EMBL" id="OAF64825.1"/>
    </source>
</evidence>
<reference evidence="1 2" key="1">
    <citation type="submission" date="2016-04" db="EMBL/GenBank/DDBJ databases">
        <title>The genome of Intoshia linei affirms orthonectids as highly simplified spiralians.</title>
        <authorList>
            <person name="Mikhailov K.V."/>
            <person name="Slusarev G.S."/>
            <person name="Nikitin M.A."/>
            <person name="Logacheva M.D."/>
            <person name="Penin A."/>
            <person name="Aleoshin V."/>
            <person name="Panchin Y.V."/>
        </authorList>
    </citation>
    <scope>NUCLEOTIDE SEQUENCE [LARGE SCALE GENOMIC DNA]</scope>
    <source>
        <strain evidence="1">Intl2013</strain>
        <tissue evidence="1">Whole animal</tissue>
    </source>
</reference>
<evidence type="ECO:0000313" key="2">
    <source>
        <dbReference type="Proteomes" id="UP000078046"/>
    </source>
</evidence>
<name>A0A177AS68_9BILA</name>
<dbReference type="Proteomes" id="UP000078046">
    <property type="component" value="Unassembled WGS sequence"/>
</dbReference>
<dbReference type="EMBL" id="LWCA01001592">
    <property type="protein sequence ID" value="OAF64825.1"/>
    <property type="molecule type" value="Genomic_DNA"/>
</dbReference>